<accession>A0A0E2LMF4</accession>
<protein>
    <submittedName>
        <fullName evidence="1">Uncharacterized protein</fullName>
    </submittedName>
</protein>
<dbReference type="Proteomes" id="UP000016630">
    <property type="component" value="Unassembled WGS sequence"/>
</dbReference>
<gene>
    <name evidence="1" type="ORF">HMPREF1555_02209</name>
</gene>
<dbReference type="HOGENOM" id="CLU_2070955_0_0_10"/>
<proteinExistence type="predicted"/>
<organism evidence="1 2">
    <name type="scientific">Porphyromonas gingivalis F0570</name>
    <dbReference type="NCBI Taxonomy" id="1227271"/>
    <lineage>
        <taxon>Bacteria</taxon>
        <taxon>Pseudomonadati</taxon>
        <taxon>Bacteroidota</taxon>
        <taxon>Bacteroidia</taxon>
        <taxon>Bacteroidales</taxon>
        <taxon>Porphyromonadaceae</taxon>
        <taxon>Porphyromonas</taxon>
    </lineage>
</organism>
<evidence type="ECO:0000313" key="1">
    <source>
        <dbReference type="EMBL" id="ERJ63934.1"/>
    </source>
</evidence>
<comment type="caution">
    <text evidence="1">The sequence shown here is derived from an EMBL/GenBank/DDBJ whole genome shotgun (WGS) entry which is preliminary data.</text>
</comment>
<dbReference type="EMBL" id="AWUW01000146">
    <property type="protein sequence ID" value="ERJ63934.1"/>
    <property type="molecule type" value="Genomic_DNA"/>
</dbReference>
<sequence>MYTAIAKVMVRSSRMRNFPAHIPASQSQTLPPQRREPASASTTQIDILYLSFILSDFFDFMRILEVRELSFHFLFPCFSHIRHFFYASFRRVGRFRFRGVKR</sequence>
<evidence type="ECO:0000313" key="2">
    <source>
        <dbReference type="Proteomes" id="UP000016630"/>
    </source>
</evidence>
<reference evidence="1 2" key="1">
    <citation type="submission" date="2013-06" db="EMBL/GenBank/DDBJ databases">
        <authorList>
            <person name="Weinstock G."/>
            <person name="Sodergren E."/>
            <person name="Lobos E.A."/>
            <person name="Fulton L."/>
            <person name="Fulton R."/>
            <person name="Courtney L."/>
            <person name="Fronick C."/>
            <person name="O'Laughlin M."/>
            <person name="Godfrey J."/>
            <person name="Wilson R.M."/>
            <person name="Miner T."/>
            <person name="Farmer C."/>
            <person name="Delehaunty K."/>
            <person name="Cordes M."/>
            <person name="Minx P."/>
            <person name="Tomlinson C."/>
            <person name="Chen J."/>
            <person name="Wollam A."/>
            <person name="Pepin K.H."/>
            <person name="Bhonagiri V."/>
            <person name="Zhang X."/>
            <person name="Warren W."/>
            <person name="Mitreva M."/>
            <person name="Mardis E.R."/>
            <person name="Wilson R.K."/>
        </authorList>
    </citation>
    <scope>NUCLEOTIDE SEQUENCE [LARGE SCALE GENOMIC DNA]</scope>
    <source>
        <strain evidence="1 2">F0570</strain>
    </source>
</reference>
<name>A0A0E2LMF4_PORGN</name>
<dbReference type="AlphaFoldDB" id="A0A0E2LMF4"/>